<feature type="region of interest" description="Disordered" evidence="1">
    <location>
        <begin position="289"/>
        <end position="320"/>
    </location>
</feature>
<dbReference type="AlphaFoldDB" id="A0A080N206"/>
<name>A0A080N206_9BIFI</name>
<dbReference type="Proteomes" id="UP000028730">
    <property type="component" value="Unassembled WGS sequence"/>
</dbReference>
<organism evidence="2 3">
    <name type="scientific">Bifidobacterium bombi DSM 19703</name>
    <dbReference type="NCBI Taxonomy" id="1341695"/>
    <lineage>
        <taxon>Bacteria</taxon>
        <taxon>Bacillati</taxon>
        <taxon>Actinomycetota</taxon>
        <taxon>Actinomycetes</taxon>
        <taxon>Bifidobacteriales</taxon>
        <taxon>Bifidobacteriaceae</taxon>
        <taxon>Bifidobacterium</taxon>
    </lineage>
</organism>
<dbReference type="InterPro" id="IPR012334">
    <property type="entry name" value="Pectin_lyas_fold"/>
</dbReference>
<comment type="caution">
    <text evidence="2">The sequence shown here is derived from an EMBL/GenBank/DDBJ whole genome shotgun (WGS) entry which is preliminary data.</text>
</comment>
<dbReference type="STRING" id="1341695.BBOMB_0257"/>
<sequence length="320" mass="35986">MNHITMAERGKGVAHYENQYFEGERPLFGEHGASLRGVTFGEGESPLKEGRDLDLDRVVFKWKYPLWYCRHVTAANVMFEEMSRSGIWYTDDVTVSDSTIQAPKQFRRCHGVRLKNVHFSDAEETLWTCSNVDIENVTVHGDYFGKDCIGVKVSHMDLIGNYVFDGGRDIEVSDSKLMSKDAFWNCENVTLRNCFIDGEYLAWNTRNLILENCVIESDQGLCYVEGLTMRNCTLIHTDLAFEYCSDIDAQVSSNVESIKNPINGVIRVEGVDELIMDETKIDPSKTKIRIGADNGARPENVSPRGRAGQSGKAAMVNDGI</sequence>
<dbReference type="SUPFAM" id="SSF51126">
    <property type="entry name" value="Pectin lyase-like"/>
    <property type="match status" value="1"/>
</dbReference>
<gene>
    <name evidence="2" type="ORF">BBOMB_0257</name>
</gene>
<evidence type="ECO:0000313" key="2">
    <source>
        <dbReference type="EMBL" id="KFF30933.1"/>
    </source>
</evidence>
<proteinExistence type="predicted"/>
<reference evidence="2 3" key="1">
    <citation type="journal article" date="2014" name="Appl. Environ. Microbiol.">
        <title>Genomic encyclopedia of type strains of the genus Bifidobacterium.</title>
        <authorList>
            <person name="Milani C."/>
            <person name="Lugli G.A."/>
            <person name="Duranti S."/>
            <person name="Turroni F."/>
            <person name="Bottacini F."/>
            <person name="Mangifesta M."/>
            <person name="Sanchez B."/>
            <person name="Viappiani A."/>
            <person name="Mancabelli L."/>
            <person name="Taminiau B."/>
            <person name="Delcenserie V."/>
            <person name="Barrangou R."/>
            <person name="Margolles A."/>
            <person name="van Sinderen D."/>
            <person name="Ventura M."/>
        </authorList>
    </citation>
    <scope>NUCLEOTIDE SEQUENCE [LARGE SCALE GENOMIC DNA]</scope>
    <source>
        <strain evidence="2 3">DSM 19703</strain>
    </source>
</reference>
<dbReference type="Pfam" id="PF12541">
    <property type="entry name" value="DUF3737"/>
    <property type="match status" value="1"/>
</dbReference>
<protein>
    <submittedName>
        <fullName evidence="2">Uncharacterized protein</fullName>
    </submittedName>
</protein>
<dbReference type="InterPro" id="IPR022208">
    <property type="entry name" value="DUF3737"/>
</dbReference>
<dbReference type="EMBL" id="ATLK01000001">
    <property type="protein sequence ID" value="KFF30933.1"/>
    <property type="molecule type" value="Genomic_DNA"/>
</dbReference>
<evidence type="ECO:0000256" key="1">
    <source>
        <dbReference type="SAM" id="MobiDB-lite"/>
    </source>
</evidence>
<keyword evidence="3" id="KW-1185">Reference proteome</keyword>
<accession>A0A080N206</accession>
<dbReference type="eggNOG" id="COG5434">
    <property type="taxonomic scope" value="Bacteria"/>
</dbReference>
<dbReference type="Gene3D" id="2.160.20.10">
    <property type="entry name" value="Single-stranded right-handed beta-helix, Pectin lyase-like"/>
    <property type="match status" value="1"/>
</dbReference>
<evidence type="ECO:0000313" key="3">
    <source>
        <dbReference type="Proteomes" id="UP000028730"/>
    </source>
</evidence>
<dbReference type="InterPro" id="IPR011050">
    <property type="entry name" value="Pectin_lyase_fold/virulence"/>
</dbReference>